<evidence type="ECO:0000313" key="4">
    <source>
        <dbReference type="Proteomes" id="UP000824890"/>
    </source>
</evidence>
<dbReference type="Proteomes" id="UP000824890">
    <property type="component" value="Unassembled WGS sequence"/>
</dbReference>
<feature type="region of interest" description="Disordered" evidence="1">
    <location>
        <begin position="241"/>
        <end position="276"/>
    </location>
</feature>
<name>A0ABQ8ADL7_BRANA</name>
<dbReference type="EMBL" id="JAGKQM010000013">
    <property type="protein sequence ID" value="KAH0890140.1"/>
    <property type="molecule type" value="Genomic_DNA"/>
</dbReference>
<feature type="compositionally biased region" description="Low complexity" evidence="1">
    <location>
        <begin position="261"/>
        <end position="272"/>
    </location>
</feature>
<dbReference type="InterPro" id="IPR004332">
    <property type="entry name" value="Transposase_MuDR"/>
</dbReference>
<keyword evidence="4" id="KW-1185">Reference proteome</keyword>
<evidence type="ECO:0000256" key="1">
    <source>
        <dbReference type="SAM" id="MobiDB-lite"/>
    </source>
</evidence>
<accession>A0ABQ8ADL7</accession>
<comment type="caution">
    <text evidence="3">The sequence shown here is derived from an EMBL/GenBank/DDBJ whole genome shotgun (WGS) entry which is preliminary data.</text>
</comment>
<evidence type="ECO:0000259" key="2">
    <source>
        <dbReference type="Pfam" id="PF03108"/>
    </source>
</evidence>
<sequence>MESSTSINGNLFYRERTETVKARVWHKVISFYSSRYPSNLDKSFVMGQLVKLVVGVWEQVGIRGWLFLEDPTERRYDVMVHENQTYASLMDLVRTRYSVGTDTAVCLTFEFPEWMRIPADVAWPPVDVRGDGDVDLFMSMRLEIQDLKLMVTIGNNVVACYLFQRRDNYTIIGSSSGNLAVNVNLFRGISDVSRLPLRGANDNPGGLTDGAAYWENILGQGEVTTGQQFLLGVCTDDDDTTELRNPRLTQGKSPFADALETSEGTESSTDSSAAPLNAFPQIAGSGVIRLKEGIHQPVANPSLALIIGKVSEVGVVDRTQVSASGGSLSPNRNPNFADPLPYDDSADEVIYVLPSFGTDTDDEGNQHLFVGQVFMDRTAFRTHMSLYALAKKFHFVCRRSEPGKMVLACKGTNCKWRVYASKLAGCPTFQIKRVDEEHNCTVDERGDFKRHATSNLIGEMVRNKYAGVGAGPKPGTLREFMRTDHHVPVTYWKAWKSREVAIEKGLVCLHRVVSVGVAQELVGGAEERITTVPPVKGQYEKVYDAASSVDVSN</sequence>
<organism evidence="3 4">
    <name type="scientific">Brassica napus</name>
    <name type="common">Rape</name>
    <dbReference type="NCBI Taxonomy" id="3708"/>
    <lineage>
        <taxon>Eukaryota</taxon>
        <taxon>Viridiplantae</taxon>
        <taxon>Streptophyta</taxon>
        <taxon>Embryophyta</taxon>
        <taxon>Tracheophyta</taxon>
        <taxon>Spermatophyta</taxon>
        <taxon>Magnoliopsida</taxon>
        <taxon>eudicotyledons</taxon>
        <taxon>Gunneridae</taxon>
        <taxon>Pentapetalae</taxon>
        <taxon>rosids</taxon>
        <taxon>malvids</taxon>
        <taxon>Brassicales</taxon>
        <taxon>Brassicaceae</taxon>
        <taxon>Brassiceae</taxon>
        <taxon>Brassica</taxon>
    </lineage>
</organism>
<evidence type="ECO:0000313" key="3">
    <source>
        <dbReference type="EMBL" id="KAH0890140.1"/>
    </source>
</evidence>
<dbReference type="Pfam" id="PF03108">
    <property type="entry name" value="DBD_Tnp_Mut"/>
    <property type="match status" value="1"/>
</dbReference>
<proteinExistence type="predicted"/>
<feature type="domain" description="Transposase MuDR plant" evidence="2">
    <location>
        <begin position="368"/>
        <end position="431"/>
    </location>
</feature>
<reference evidence="3 4" key="1">
    <citation type="submission" date="2021-05" db="EMBL/GenBank/DDBJ databases">
        <title>Genome Assembly of Synthetic Allotetraploid Brassica napus Reveals Homoeologous Exchanges between Subgenomes.</title>
        <authorList>
            <person name="Davis J.T."/>
        </authorList>
    </citation>
    <scope>NUCLEOTIDE SEQUENCE [LARGE SCALE GENOMIC DNA]</scope>
    <source>
        <strain evidence="4">cv. Da-Ae</strain>
        <tissue evidence="3">Seedling</tissue>
    </source>
</reference>
<gene>
    <name evidence="3" type="ORF">HID58_052569</name>
</gene>
<protein>
    <recommendedName>
        <fullName evidence="2">Transposase MuDR plant domain-containing protein</fullName>
    </recommendedName>
</protein>